<sequence>MDMQAFAEAMAEALDGTWTVEPGYHGHRDRVLIGPDGEDVHVCYSDWEKAPRLRLSASLPAELATIRHRHGNPAPLHEITVSPAKTPETVAAETARRLLLGYRATLAETRELKQRIDDQAAARDRLAHAIADPLGATVQPPGLSPLGCDPQEAIVRYQGPLAGTATVPRNCKHVAFAFSVASDDAAKVAAFLATFPHTDHPTKSEPERKPTDQEMPHFTRDQVSRAVNDGADLVIDEVATRDRDDDLINLVVNAALTRLDNPTADLDQVITECYDTEPSEVRSWWSDWS</sequence>
<protein>
    <submittedName>
        <fullName evidence="1">Uncharacterized protein</fullName>
    </submittedName>
</protein>
<organism evidence="1 2">
    <name type="scientific">Amycolatopsis acididurans</name>
    <dbReference type="NCBI Taxonomy" id="2724524"/>
    <lineage>
        <taxon>Bacteria</taxon>
        <taxon>Bacillati</taxon>
        <taxon>Actinomycetota</taxon>
        <taxon>Actinomycetes</taxon>
        <taxon>Pseudonocardiales</taxon>
        <taxon>Pseudonocardiaceae</taxon>
        <taxon>Amycolatopsis</taxon>
    </lineage>
</organism>
<evidence type="ECO:0000313" key="1">
    <source>
        <dbReference type="EMBL" id="NKQ59194.1"/>
    </source>
</evidence>
<dbReference type="EMBL" id="JAAXLS010000083">
    <property type="protein sequence ID" value="NKQ59194.1"/>
    <property type="molecule type" value="Genomic_DNA"/>
</dbReference>
<dbReference type="RefSeq" id="WP_168523741.1">
    <property type="nucleotide sequence ID" value="NZ_JAAXLS010000083.1"/>
</dbReference>
<name>A0ABX1JIJ0_9PSEU</name>
<evidence type="ECO:0000313" key="2">
    <source>
        <dbReference type="Proteomes" id="UP000715441"/>
    </source>
</evidence>
<dbReference type="Proteomes" id="UP000715441">
    <property type="component" value="Unassembled WGS sequence"/>
</dbReference>
<reference evidence="1 2" key="1">
    <citation type="submission" date="2020-04" db="EMBL/GenBank/DDBJ databases">
        <title>Novel species.</title>
        <authorList>
            <person name="Teo W.F.A."/>
            <person name="Lipun K."/>
            <person name="Srisuk N."/>
            <person name="Duangmal K."/>
        </authorList>
    </citation>
    <scope>NUCLEOTIDE SEQUENCE [LARGE SCALE GENOMIC DNA]</scope>
    <source>
        <strain evidence="1 2">K13G38</strain>
    </source>
</reference>
<keyword evidence="2" id="KW-1185">Reference proteome</keyword>
<comment type="caution">
    <text evidence="1">The sequence shown here is derived from an EMBL/GenBank/DDBJ whole genome shotgun (WGS) entry which is preliminary data.</text>
</comment>
<gene>
    <name evidence="1" type="ORF">HFP15_40780</name>
</gene>
<proteinExistence type="predicted"/>
<accession>A0ABX1JIJ0</accession>